<dbReference type="AlphaFoldDB" id="A0A0G3H359"/>
<dbReference type="PATRIC" id="fig|571915.4.peg.2038"/>
<reference evidence="1 2" key="1">
    <citation type="journal article" date="2015" name="Genome Announc.">
        <title>Complete Genome Sequence of the Type Strain Corynebacterium mustelae DSM 45274, Isolated from Various Tissues of a Male Ferret with Lethal Sepsis.</title>
        <authorList>
            <person name="Ruckert C."/>
            <person name="Eimer J."/>
            <person name="Winkler A."/>
            <person name="Tauch A."/>
        </authorList>
    </citation>
    <scope>NUCLEOTIDE SEQUENCE [LARGE SCALE GENOMIC DNA]</scope>
    <source>
        <strain evidence="1 2">DSM 45274</strain>
    </source>
</reference>
<gene>
    <name evidence="1" type="ORF">CMUST_09610</name>
</gene>
<sequence length="352" mass="39265">MVATPMNLNYLFDFYPLSNRVVPPQWCVKRSEEQLTGYALKPREIGSLEVSSGAVFACDLGSEEESQGSGVRLPAPNGSHRVVVTVARDLENPRSSQIAYLSVVFSSAPIVRFGVVEHFDPQRVGFRDAAVYPKTGVLGFVDARWRGDMLTESLDGCGVVDTSIAFSCLDSTNSKHSLWASFDSAGEVTGYHLDCGVVEMLGDQLIHLNPHTLRFELLPDNIDPHFHRLLRQSGWRSHRRISSPRCDSLAESVRWFVQNLWGLTIVNEILGYGSLRREVMVYRRFEFGVIDTTAEDSGDKFVLGVADLHTMLIDEHGALFLRTLDGAEHRIPGTFYEGLFNVVRGHHELVGL</sequence>
<dbReference type="Proteomes" id="UP000035199">
    <property type="component" value="Chromosome"/>
</dbReference>
<evidence type="ECO:0000313" key="1">
    <source>
        <dbReference type="EMBL" id="AKK06238.1"/>
    </source>
</evidence>
<accession>A0A0G3H359</accession>
<protein>
    <submittedName>
        <fullName evidence="1">Uncharacterized protein</fullName>
    </submittedName>
</protein>
<dbReference type="KEGG" id="cmv:CMUST_09610"/>
<keyword evidence="2" id="KW-1185">Reference proteome</keyword>
<reference evidence="2" key="2">
    <citation type="submission" date="2015-05" db="EMBL/GenBank/DDBJ databases">
        <title>Complete genome sequence of Corynebacterium mustelae DSM 45274, isolated from various tissues of a male ferret with lethal sepsis.</title>
        <authorList>
            <person name="Ruckert C."/>
            <person name="Albersmeier A."/>
            <person name="Winkler A."/>
            <person name="Tauch A."/>
        </authorList>
    </citation>
    <scope>NUCLEOTIDE SEQUENCE [LARGE SCALE GENOMIC DNA]</scope>
    <source>
        <strain evidence="2">DSM 45274</strain>
    </source>
</reference>
<name>A0A0G3H359_9CORY</name>
<proteinExistence type="predicted"/>
<dbReference type="EMBL" id="CP011542">
    <property type="protein sequence ID" value="AKK06238.1"/>
    <property type="molecule type" value="Genomic_DNA"/>
</dbReference>
<organism evidence="1 2">
    <name type="scientific">Corynebacterium mustelae</name>
    <dbReference type="NCBI Taxonomy" id="571915"/>
    <lineage>
        <taxon>Bacteria</taxon>
        <taxon>Bacillati</taxon>
        <taxon>Actinomycetota</taxon>
        <taxon>Actinomycetes</taxon>
        <taxon>Mycobacteriales</taxon>
        <taxon>Corynebacteriaceae</taxon>
        <taxon>Corynebacterium</taxon>
    </lineage>
</organism>
<evidence type="ECO:0000313" key="2">
    <source>
        <dbReference type="Proteomes" id="UP000035199"/>
    </source>
</evidence>
<dbReference type="RefSeq" id="WP_047262297.1">
    <property type="nucleotide sequence ID" value="NZ_CP011542.1"/>
</dbReference>